<dbReference type="InterPro" id="IPR053790">
    <property type="entry name" value="P5CR-like_CS"/>
</dbReference>
<gene>
    <name evidence="6" type="primary">proC</name>
    <name evidence="12" type="ORF">HMPREF0446_00739</name>
</gene>
<comment type="subcellular location">
    <subcellularLocation>
        <location evidence="6">Cytoplasm</location>
    </subcellularLocation>
</comment>
<dbReference type="PANTHER" id="PTHR11645:SF0">
    <property type="entry name" value="PYRROLINE-5-CARBOXYLATE REDUCTASE 3"/>
    <property type="match status" value="1"/>
</dbReference>
<dbReference type="FunFam" id="1.10.3730.10:FF:000001">
    <property type="entry name" value="Pyrroline-5-carboxylate reductase"/>
    <property type="match status" value="1"/>
</dbReference>
<dbReference type="EC" id="1.5.1.2" evidence="6 7"/>
<comment type="catalytic activity">
    <reaction evidence="6">
        <text>L-proline + NAD(+) = (S)-1-pyrroline-5-carboxylate + NADH + 2 H(+)</text>
        <dbReference type="Rhea" id="RHEA:14105"/>
        <dbReference type="ChEBI" id="CHEBI:15378"/>
        <dbReference type="ChEBI" id="CHEBI:17388"/>
        <dbReference type="ChEBI" id="CHEBI:57540"/>
        <dbReference type="ChEBI" id="CHEBI:57945"/>
        <dbReference type="ChEBI" id="CHEBI:60039"/>
        <dbReference type="EC" id="1.5.1.2"/>
    </reaction>
</comment>
<evidence type="ECO:0000313" key="12">
    <source>
        <dbReference type="EMBL" id="EEW93857.1"/>
    </source>
</evidence>
<feature type="binding site" evidence="8">
    <location>
        <position position="52"/>
    </location>
    <ligand>
        <name>NADPH</name>
        <dbReference type="ChEBI" id="CHEBI:57783"/>
    </ligand>
</feature>
<dbReference type="InterPro" id="IPR029036">
    <property type="entry name" value="P5CR_dimer"/>
</dbReference>
<reference evidence="12" key="1">
    <citation type="submission" date="2009-09" db="EMBL/GenBank/DDBJ databases">
        <authorList>
            <consortium name="The Broad Institute Genome Sequencing Platform"/>
            <person name="Ward D."/>
            <person name="Feldgarden M."/>
            <person name="Earl A."/>
            <person name="Young S.K."/>
            <person name="Zeng Q."/>
            <person name="Koehrsen M."/>
            <person name="Alvarado L."/>
            <person name="Berlin A."/>
            <person name="Bochicchio J."/>
            <person name="Borenstein D."/>
            <person name="Chapman S.B."/>
            <person name="Chen Z."/>
            <person name="Engels R."/>
            <person name="Freedman E."/>
            <person name="Gellesch M."/>
            <person name="Goldberg J."/>
            <person name="Griggs A."/>
            <person name="Gujja S."/>
            <person name="Heilman E."/>
            <person name="Heiman D."/>
            <person name="Hepburn T."/>
            <person name="Howarth C."/>
            <person name="Jen D."/>
            <person name="Larson L."/>
            <person name="Lewis B."/>
            <person name="Mehta T."/>
            <person name="Park D."/>
            <person name="Pearson M."/>
            <person name="Roberts A."/>
            <person name="Saif S."/>
            <person name="Shea T."/>
            <person name="Shenoy N."/>
            <person name="Sisk P."/>
            <person name="Stolte C."/>
            <person name="Sykes S."/>
            <person name="Thomson T."/>
            <person name="Walk T."/>
            <person name="White J."/>
            <person name="Yandava C."/>
            <person name="Sibley C.D."/>
            <person name="Field T.R."/>
            <person name="Grinwis M."/>
            <person name="Eshaghurshan C.S."/>
            <person name="Surette M.G."/>
            <person name="Haas B."/>
            <person name="Nusbaum C."/>
            <person name="Birren B."/>
        </authorList>
    </citation>
    <scope>NUCLEOTIDE SEQUENCE [LARGE SCALE GENOMIC DNA]</scope>
    <source>
        <strain evidence="12">ATCC 700633</strain>
    </source>
</reference>
<dbReference type="InterPro" id="IPR036291">
    <property type="entry name" value="NAD(P)-bd_dom_sf"/>
</dbReference>
<dbReference type="Proteomes" id="UP000002939">
    <property type="component" value="Unassembled WGS sequence"/>
</dbReference>
<keyword evidence="3 6" id="KW-0521">NADP</keyword>
<dbReference type="HOGENOM" id="CLU_042344_3_1_9"/>
<evidence type="ECO:0000256" key="5">
    <source>
        <dbReference type="ARBA" id="ARBA00058118"/>
    </source>
</evidence>
<dbReference type="eggNOG" id="COG0345">
    <property type="taxonomic scope" value="Bacteria"/>
</dbReference>
<reference evidence="12" key="2">
    <citation type="submission" date="2011-10" db="EMBL/GenBank/DDBJ databases">
        <title>The Genome Sequence of Granulicatella elegans ATCC 700633.</title>
        <authorList>
            <consortium name="The Broad Institute Genome Sequencing Platform"/>
            <consortium name="The Broad Institute Genome Sequencing Center for Infectious Disease"/>
            <person name="Earl A."/>
            <person name="Ward D."/>
            <person name="Feldgarden M."/>
            <person name="Gevers D."/>
            <person name="Sibley C.D."/>
            <person name="Field T.R."/>
            <person name="Grinwis M."/>
            <person name="Eshaghurshan C.S."/>
            <person name="Surette M.G."/>
            <person name="Young S.K."/>
            <person name="Zeng Q."/>
            <person name="Gargeya S."/>
            <person name="Fitzgerald M."/>
            <person name="Haas B."/>
            <person name="Abouelleil A."/>
            <person name="Alvarado L."/>
            <person name="Arachchi H.M."/>
            <person name="Berlin A."/>
            <person name="Brown A."/>
            <person name="Chapman S.B."/>
            <person name="Chen Z."/>
            <person name="Dunbar C."/>
            <person name="Freedman E."/>
            <person name="Gearin G."/>
            <person name="Goldberg J."/>
            <person name="Griggs A."/>
            <person name="Gujja S."/>
            <person name="Heiman D."/>
            <person name="Howarth C."/>
            <person name="Larson L."/>
            <person name="Lui A."/>
            <person name="MacDonald P.J.P."/>
            <person name="Montmayeur A."/>
            <person name="Murphy C."/>
            <person name="Neiman D."/>
            <person name="Pearson M."/>
            <person name="Priest M."/>
            <person name="Roberts A."/>
            <person name="Saif S."/>
            <person name="Shea T."/>
            <person name="Shenoy N."/>
            <person name="Sisk P."/>
            <person name="Stolte C."/>
            <person name="Sykes S."/>
            <person name="Wortman J."/>
            <person name="Nusbaum C."/>
            <person name="Birren B."/>
        </authorList>
    </citation>
    <scope>NUCLEOTIDE SEQUENCE [LARGE SCALE GENOMIC DNA]</scope>
    <source>
        <strain evidence="12">ATCC 700633</strain>
    </source>
</reference>
<sequence length="265" mass="28645">MKTIGIIGLGNMGSVIATIAAKHETYQLLLANRTHEKAVNLAEKLNATAVTNRQVFEQANVIFLGVKPNQIQELLEENKKILHQRESILLISMAAGVTLEQLESMTDTRHRWIRMMPNTPLQVAEGVISFSLGKNVTTSYKEEFVRLLQSAGLLIELPESQIDAATALAGCGPAFVYIFIEALAEAGVSMGLSREVALQLATQTVKGSASMVGETKEHPAILKEKVCSPGGSTIAGVISLEQTGFRSSIIEATRCAKQRTEELGK</sequence>
<comment type="similarity">
    <text evidence="1 6 9">Belongs to the pyrroline-5-carboxylate reductase family.</text>
</comment>
<evidence type="ECO:0000256" key="8">
    <source>
        <dbReference type="PIRSR" id="PIRSR000193-1"/>
    </source>
</evidence>
<dbReference type="Gene3D" id="3.40.50.720">
    <property type="entry name" value="NAD(P)-binding Rossmann-like Domain"/>
    <property type="match status" value="1"/>
</dbReference>
<keyword evidence="13" id="KW-1185">Reference proteome</keyword>
<evidence type="ECO:0000256" key="1">
    <source>
        <dbReference type="ARBA" id="ARBA00005525"/>
    </source>
</evidence>
<dbReference type="NCBIfam" id="TIGR00112">
    <property type="entry name" value="proC"/>
    <property type="match status" value="1"/>
</dbReference>
<evidence type="ECO:0000313" key="13">
    <source>
        <dbReference type="Proteomes" id="UP000002939"/>
    </source>
</evidence>
<evidence type="ECO:0000256" key="9">
    <source>
        <dbReference type="RuleBase" id="RU003903"/>
    </source>
</evidence>
<dbReference type="AlphaFoldDB" id="D0BLA4"/>
<dbReference type="PANTHER" id="PTHR11645">
    <property type="entry name" value="PYRROLINE-5-CARBOXYLATE REDUCTASE"/>
    <property type="match status" value="1"/>
</dbReference>
<proteinExistence type="inferred from homology"/>
<keyword evidence="2 6" id="KW-0641">Proline biosynthesis</keyword>
<comment type="pathway">
    <text evidence="6 9">Amino-acid biosynthesis; L-proline biosynthesis; L-proline from L-glutamate 5-semialdehyde: step 1/1.</text>
</comment>
<dbReference type="STRING" id="626369.HMPREF0446_00739"/>
<evidence type="ECO:0000256" key="7">
    <source>
        <dbReference type="NCBIfam" id="TIGR00112"/>
    </source>
</evidence>
<dbReference type="HAMAP" id="MF_01925">
    <property type="entry name" value="P5C_reductase"/>
    <property type="match status" value="1"/>
</dbReference>
<dbReference type="EMBL" id="ACRF02000011">
    <property type="protein sequence ID" value="EEW93857.1"/>
    <property type="molecule type" value="Genomic_DNA"/>
</dbReference>
<feature type="binding site" evidence="8">
    <location>
        <begin position="7"/>
        <end position="12"/>
    </location>
    <ligand>
        <name>NADP(+)</name>
        <dbReference type="ChEBI" id="CHEBI:58349"/>
    </ligand>
</feature>
<dbReference type="SUPFAM" id="SSF51735">
    <property type="entry name" value="NAD(P)-binding Rossmann-fold domains"/>
    <property type="match status" value="1"/>
</dbReference>
<evidence type="ECO:0000256" key="2">
    <source>
        <dbReference type="ARBA" id="ARBA00022650"/>
    </source>
</evidence>
<keyword evidence="4 6" id="KW-0560">Oxidoreductase</keyword>
<feature type="domain" description="Pyrroline-5-carboxylate reductase catalytic N-terminal" evidence="10">
    <location>
        <begin position="3"/>
        <end position="96"/>
    </location>
</feature>
<evidence type="ECO:0000259" key="11">
    <source>
        <dbReference type="Pfam" id="PF14748"/>
    </source>
</evidence>
<comment type="catalytic activity">
    <reaction evidence="6 9">
        <text>L-proline + NADP(+) = (S)-1-pyrroline-5-carboxylate + NADPH + 2 H(+)</text>
        <dbReference type="Rhea" id="RHEA:14109"/>
        <dbReference type="ChEBI" id="CHEBI:15378"/>
        <dbReference type="ChEBI" id="CHEBI:17388"/>
        <dbReference type="ChEBI" id="CHEBI:57783"/>
        <dbReference type="ChEBI" id="CHEBI:58349"/>
        <dbReference type="ChEBI" id="CHEBI:60039"/>
        <dbReference type="EC" id="1.5.1.2"/>
    </reaction>
</comment>
<comment type="function">
    <text evidence="5 6">Catalyzes the reduction of 1-pyrroline-5-carboxylate (PCA) to L-proline.</text>
</comment>
<dbReference type="GO" id="GO:0055129">
    <property type="term" value="P:L-proline biosynthetic process"/>
    <property type="evidence" value="ECO:0007669"/>
    <property type="project" value="UniProtKB-UniRule"/>
</dbReference>
<evidence type="ECO:0000256" key="3">
    <source>
        <dbReference type="ARBA" id="ARBA00022857"/>
    </source>
</evidence>
<comment type="caution">
    <text evidence="12">The sequence shown here is derived from an EMBL/GenBank/DDBJ whole genome shotgun (WGS) entry which is preliminary data.</text>
</comment>
<evidence type="ECO:0000259" key="10">
    <source>
        <dbReference type="Pfam" id="PF03807"/>
    </source>
</evidence>
<dbReference type="InterPro" id="IPR000304">
    <property type="entry name" value="Pyrroline-COOH_reductase"/>
</dbReference>
<dbReference type="PIRSF" id="PIRSF000193">
    <property type="entry name" value="Pyrrol-5-carb_rd"/>
    <property type="match status" value="1"/>
</dbReference>
<name>D0BLA4_9LACT</name>
<keyword evidence="6 9" id="KW-0028">Amino-acid biosynthesis</keyword>
<dbReference type="Gene3D" id="1.10.3730.10">
    <property type="entry name" value="ProC C-terminal domain-like"/>
    <property type="match status" value="1"/>
</dbReference>
<dbReference type="Pfam" id="PF14748">
    <property type="entry name" value="P5CR_dimer"/>
    <property type="match status" value="1"/>
</dbReference>
<evidence type="ECO:0000256" key="6">
    <source>
        <dbReference type="HAMAP-Rule" id="MF_01925"/>
    </source>
</evidence>
<dbReference type="GO" id="GO:0004735">
    <property type="term" value="F:pyrroline-5-carboxylate reductase activity"/>
    <property type="evidence" value="ECO:0007669"/>
    <property type="project" value="UniProtKB-UniRule"/>
</dbReference>
<accession>D0BLA4</accession>
<dbReference type="UniPathway" id="UPA00098">
    <property type="reaction ID" value="UER00361"/>
</dbReference>
<dbReference type="PROSITE" id="PS00521">
    <property type="entry name" value="P5CR"/>
    <property type="match status" value="1"/>
</dbReference>
<dbReference type="RefSeq" id="WP_006703012.1">
    <property type="nucleotide sequence ID" value="NZ_KI391971.1"/>
</dbReference>
<dbReference type="InterPro" id="IPR008927">
    <property type="entry name" value="6-PGluconate_DH-like_C_sf"/>
</dbReference>
<dbReference type="SUPFAM" id="SSF48179">
    <property type="entry name" value="6-phosphogluconate dehydrogenase C-terminal domain-like"/>
    <property type="match status" value="1"/>
</dbReference>
<dbReference type="InterPro" id="IPR028939">
    <property type="entry name" value="P5C_Rdtase_cat_N"/>
</dbReference>
<evidence type="ECO:0000256" key="4">
    <source>
        <dbReference type="ARBA" id="ARBA00023002"/>
    </source>
</evidence>
<dbReference type="GO" id="GO:0005737">
    <property type="term" value="C:cytoplasm"/>
    <property type="evidence" value="ECO:0007669"/>
    <property type="project" value="UniProtKB-SubCell"/>
</dbReference>
<dbReference type="Pfam" id="PF03807">
    <property type="entry name" value="F420_oxidored"/>
    <property type="match status" value="1"/>
</dbReference>
<dbReference type="OrthoDB" id="9805754at2"/>
<organism evidence="12 13">
    <name type="scientific">Granulicatella elegans ATCC 700633</name>
    <dbReference type="NCBI Taxonomy" id="626369"/>
    <lineage>
        <taxon>Bacteria</taxon>
        <taxon>Bacillati</taxon>
        <taxon>Bacillota</taxon>
        <taxon>Bacilli</taxon>
        <taxon>Lactobacillales</taxon>
        <taxon>Carnobacteriaceae</taxon>
        <taxon>Granulicatella</taxon>
    </lineage>
</organism>
<protein>
    <recommendedName>
        <fullName evidence="6 7">Pyrroline-5-carboxylate reductase</fullName>
        <shortName evidence="6">P5C reductase</shortName>
        <shortName evidence="6">P5CR</shortName>
        <ecNumber evidence="6 7">1.5.1.2</ecNumber>
    </recommendedName>
    <alternativeName>
        <fullName evidence="6">PCA reductase</fullName>
    </alternativeName>
</protein>
<feature type="domain" description="Pyrroline-5-carboxylate reductase dimerisation" evidence="11">
    <location>
        <begin position="159"/>
        <end position="263"/>
    </location>
</feature>
<keyword evidence="6" id="KW-0963">Cytoplasm</keyword>